<dbReference type="GO" id="GO:0006308">
    <property type="term" value="P:DNA catabolic process"/>
    <property type="evidence" value="ECO:0007669"/>
    <property type="project" value="UniProtKB-UniRule"/>
</dbReference>
<dbReference type="EMBL" id="CP071696">
    <property type="protein sequence ID" value="QTX04183.1"/>
    <property type="molecule type" value="Genomic_DNA"/>
</dbReference>
<comment type="function">
    <text evidence="5">Bidirectionally degrades single-stranded DNA into large acid-insoluble oligonucleotides, which are then degraded further into small acid-soluble oligonucleotides.</text>
</comment>
<sequence length="420" mass="45502">MPPERSTRENPWPVALLSGKLKEYVDRLGSAWIEGEITQWSVSAGNVYGKLKDLEQDATVSFTIWSSVRSRLKEDFKQGDRVVASVKVNWWVKGGSLTMQVFDLKHVGLGDLLERIERLRVQLRAEGLFDDSRKRPLPFLPGVIGLVTGKDSDAEKDVLRNAQLRWPNVRFRVEHAAVQGERSAAEVVQALAKLDADPEVEVIIVARGGGDFQNLLSFSDEAVLRAAAAASTPVVSAIGHEADRPLLDEVADLRASTPTDAAKRVVPDVAEELLRVGQARTRIGMRMTSLLAHEVDRIGQLRSRPVLANPQWMIDARAEEVTRWVARGAELAERIVERAGVRVGELRGQLRALSPQATMDRGYAIAQTADGAVLRDAADAPAGTAFTLTLARGAIDASSLGPDGAGARPDGPADDVGGPE</sequence>
<comment type="catalytic activity">
    <reaction evidence="5 6">
        <text>Exonucleolytic cleavage in either 5'- to 3'- or 3'- to 5'-direction to yield nucleoside 5'-phosphates.</text>
        <dbReference type="EC" id="3.1.11.6"/>
    </reaction>
</comment>
<keyword evidence="4 5" id="KW-0269">Exonuclease</keyword>
<comment type="subcellular location">
    <subcellularLocation>
        <location evidence="5 6">Cytoplasm</location>
    </subcellularLocation>
</comment>
<evidence type="ECO:0000256" key="3">
    <source>
        <dbReference type="ARBA" id="ARBA00022801"/>
    </source>
</evidence>
<dbReference type="RefSeq" id="WP_210897527.1">
    <property type="nucleotide sequence ID" value="NZ_CP071696.1"/>
</dbReference>
<dbReference type="GO" id="GO:0009318">
    <property type="term" value="C:exodeoxyribonuclease VII complex"/>
    <property type="evidence" value="ECO:0007669"/>
    <property type="project" value="UniProtKB-UniRule"/>
</dbReference>
<dbReference type="PANTHER" id="PTHR30008:SF0">
    <property type="entry name" value="EXODEOXYRIBONUCLEASE 7 LARGE SUBUNIT"/>
    <property type="match status" value="1"/>
</dbReference>
<dbReference type="InterPro" id="IPR020579">
    <property type="entry name" value="Exonuc_VII_lsu_C"/>
</dbReference>
<dbReference type="InterPro" id="IPR025824">
    <property type="entry name" value="OB-fold_nuc-bd_dom"/>
</dbReference>
<reference evidence="10" key="1">
    <citation type="submission" date="2021-03" db="EMBL/GenBank/DDBJ databases">
        <title>Agromyces archimandritus sp. nov., isolated from the cockroach Archimandrita tessellata.</title>
        <authorList>
            <person name="Guzman J."/>
            <person name="Ortuzar M."/>
            <person name="Poehlein A."/>
            <person name="Daniel R."/>
            <person name="Trujillo M."/>
            <person name="Vilcinskas A."/>
        </authorList>
    </citation>
    <scope>NUCLEOTIDE SEQUENCE</scope>
    <source>
        <strain evidence="10">G127AT</strain>
    </source>
</reference>
<name>A0A975FMF6_9MICO</name>
<dbReference type="CDD" id="cd04489">
    <property type="entry name" value="ExoVII_LU_OBF"/>
    <property type="match status" value="1"/>
</dbReference>
<keyword evidence="11" id="KW-1185">Reference proteome</keyword>
<dbReference type="AlphaFoldDB" id="A0A975FMF6"/>
<dbReference type="KEGG" id="aarc:G127AT_12940"/>
<dbReference type="NCBIfam" id="TIGR00237">
    <property type="entry name" value="xseA"/>
    <property type="match status" value="1"/>
</dbReference>
<keyword evidence="2 5" id="KW-0540">Nuclease</keyword>
<dbReference type="GO" id="GO:0005737">
    <property type="term" value="C:cytoplasm"/>
    <property type="evidence" value="ECO:0007669"/>
    <property type="project" value="UniProtKB-SubCell"/>
</dbReference>
<protein>
    <recommendedName>
        <fullName evidence="5">Exodeoxyribonuclease 7 large subunit</fullName>
        <ecNumber evidence="5">3.1.11.6</ecNumber>
    </recommendedName>
    <alternativeName>
        <fullName evidence="5">Exodeoxyribonuclease VII large subunit</fullName>
        <shortName evidence="5">Exonuclease VII large subunit</shortName>
    </alternativeName>
</protein>
<evidence type="ECO:0000259" key="9">
    <source>
        <dbReference type="Pfam" id="PF13742"/>
    </source>
</evidence>
<dbReference type="InterPro" id="IPR003753">
    <property type="entry name" value="Exonuc_VII_L"/>
</dbReference>
<feature type="compositionally biased region" description="Low complexity" evidence="7">
    <location>
        <begin position="401"/>
        <end position="420"/>
    </location>
</feature>
<dbReference type="Pfam" id="PF13742">
    <property type="entry name" value="tRNA_anti_2"/>
    <property type="match status" value="1"/>
</dbReference>
<evidence type="ECO:0000259" key="8">
    <source>
        <dbReference type="Pfam" id="PF02601"/>
    </source>
</evidence>
<feature type="domain" description="Exonuclease VII large subunit C-terminal" evidence="8">
    <location>
        <begin position="128"/>
        <end position="330"/>
    </location>
</feature>
<proteinExistence type="inferred from homology"/>
<evidence type="ECO:0000256" key="4">
    <source>
        <dbReference type="ARBA" id="ARBA00022839"/>
    </source>
</evidence>
<dbReference type="Proteomes" id="UP000671914">
    <property type="component" value="Chromosome"/>
</dbReference>
<feature type="domain" description="OB-fold nucleic acid binding" evidence="9">
    <location>
        <begin position="14"/>
        <end position="104"/>
    </location>
</feature>
<organism evidence="10 11">
    <name type="scientific">Agromyces archimandritae</name>
    <dbReference type="NCBI Taxonomy" id="2781962"/>
    <lineage>
        <taxon>Bacteria</taxon>
        <taxon>Bacillati</taxon>
        <taxon>Actinomycetota</taxon>
        <taxon>Actinomycetes</taxon>
        <taxon>Micrococcales</taxon>
        <taxon>Microbacteriaceae</taxon>
        <taxon>Agromyces</taxon>
    </lineage>
</organism>
<evidence type="ECO:0000256" key="6">
    <source>
        <dbReference type="RuleBase" id="RU004355"/>
    </source>
</evidence>
<dbReference type="GO" id="GO:0003676">
    <property type="term" value="F:nucleic acid binding"/>
    <property type="evidence" value="ECO:0007669"/>
    <property type="project" value="InterPro"/>
</dbReference>
<evidence type="ECO:0000256" key="2">
    <source>
        <dbReference type="ARBA" id="ARBA00022722"/>
    </source>
</evidence>
<evidence type="ECO:0000256" key="5">
    <source>
        <dbReference type="HAMAP-Rule" id="MF_00378"/>
    </source>
</evidence>
<accession>A0A975FMF6</accession>
<dbReference type="HAMAP" id="MF_00378">
    <property type="entry name" value="Exonuc_7_L"/>
    <property type="match status" value="1"/>
</dbReference>
<evidence type="ECO:0000256" key="7">
    <source>
        <dbReference type="SAM" id="MobiDB-lite"/>
    </source>
</evidence>
<dbReference type="EC" id="3.1.11.6" evidence="5"/>
<evidence type="ECO:0000256" key="1">
    <source>
        <dbReference type="ARBA" id="ARBA00022490"/>
    </source>
</evidence>
<dbReference type="GO" id="GO:0008855">
    <property type="term" value="F:exodeoxyribonuclease VII activity"/>
    <property type="evidence" value="ECO:0007669"/>
    <property type="project" value="UniProtKB-UniRule"/>
</dbReference>
<dbReference type="Pfam" id="PF02601">
    <property type="entry name" value="Exonuc_VII_L"/>
    <property type="match status" value="1"/>
</dbReference>
<feature type="region of interest" description="Disordered" evidence="7">
    <location>
        <begin position="398"/>
        <end position="420"/>
    </location>
</feature>
<gene>
    <name evidence="5" type="primary">xseA</name>
    <name evidence="10" type="ORF">G127AT_12940</name>
</gene>
<keyword evidence="1 5" id="KW-0963">Cytoplasm</keyword>
<dbReference type="PANTHER" id="PTHR30008">
    <property type="entry name" value="EXODEOXYRIBONUCLEASE 7 LARGE SUBUNIT"/>
    <property type="match status" value="1"/>
</dbReference>
<evidence type="ECO:0000313" key="10">
    <source>
        <dbReference type="EMBL" id="QTX04183.1"/>
    </source>
</evidence>
<comment type="similarity">
    <text evidence="5 6">Belongs to the XseA family.</text>
</comment>
<evidence type="ECO:0000313" key="11">
    <source>
        <dbReference type="Proteomes" id="UP000671914"/>
    </source>
</evidence>
<comment type="subunit">
    <text evidence="5">Heterooligomer composed of large and small subunits.</text>
</comment>
<keyword evidence="3 5" id="KW-0378">Hydrolase</keyword>